<dbReference type="Pfam" id="PF00294">
    <property type="entry name" value="PfkB"/>
    <property type="match status" value="1"/>
</dbReference>
<reference evidence="5" key="1">
    <citation type="journal article" date="2019" name="Int. J. Syst. Evol. Microbiol.">
        <title>The Global Catalogue of Microorganisms (GCM) 10K type strain sequencing project: providing services to taxonomists for standard genome sequencing and annotation.</title>
        <authorList>
            <consortium name="The Broad Institute Genomics Platform"/>
            <consortium name="The Broad Institute Genome Sequencing Center for Infectious Disease"/>
            <person name="Wu L."/>
            <person name="Ma J."/>
        </authorList>
    </citation>
    <scope>NUCLEOTIDE SEQUENCE [LARGE SCALE GENOMIC DNA]</scope>
    <source>
        <strain evidence="5">JCM 18054</strain>
    </source>
</reference>
<proteinExistence type="predicted"/>
<dbReference type="InterPro" id="IPR002173">
    <property type="entry name" value="Carboh/pur_kinase_PfkB_CS"/>
</dbReference>
<dbReference type="PROSITE" id="PS00584">
    <property type="entry name" value="PFKB_KINASES_2"/>
    <property type="match status" value="1"/>
</dbReference>
<dbReference type="EMBL" id="BAABIB010000072">
    <property type="protein sequence ID" value="GAA5164211.1"/>
    <property type="molecule type" value="Genomic_DNA"/>
</dbReference>
<evidence type="ECO:0000256" key="1">
    <source>
        <dbReference type="ARBA" id="ARBA00022679"/>
    </source>
</evidence>
<sequence>MNVVVVGDAGLDVVARHRHAIVPGGDSRAKIRLAGGGAGANTALWLATLDTATTLLARVGDDAGGRLIRAELESAGVRCAFVVDPEAPTCCVVVLVDHEGQRSMLPDRGANARFCAEDVAATSLEGATHLHLSGYVLLDPSSRPGGLAALAAAREAGLTTSVDPQAAALLTDPQAFLDDVRGVDLLLPNTDELIALTGSADPAAAAELLDVVGAVAVTAGLDGASWVDADGVVSVPADEAECVDSTGAGDAFNAGVLSAWLRGESTKDVLAAGVRLGARAVSRVGAQP</sequence>
<keyword evidence="2 4" id="KW-0418">Kinase</keyword>
<protein>
    <submittedName>
        <fullName evidence="4">Sugar kinase</fullName>
    </submittedName>
</protein>
<dbReference type="InterPro" id="IPR029056">
    <property type="entry name" value="Ribokinase-like"/>
</dbReference>
<gene>
    <name evidence="4" type="ORF">GCM10023214_33350</name>
</gene>
<dbReference type="Gene3D" id="3.40.1190.20">
    <property type="match status" value="1"/>
</dbReference>
<dbReference type="RefSeq" id="WP_346054166.1">
    <property type="nucleotide sequence ID" value="NZ_BAABIB010000072.1"/>
</dbReference>
<dbReference type="SUPFAM" id="SSF53613">
    <property type="entry name" value="Ribokinase-like"/>
    <property type="match status" value="1"/>
</dbReference>
<name>A0ABP9QM91_9PSEU</name>
<keyword evidence="5" id="KW-1185">Reference proteome</keyword>
<evidence type="ECO:0000313" key="4">
    <source>
        <dbReference type="EMBL" id="GAA5164211.1"/>
    </source>
</evidence>
<evidence type="ECO:0000259" key="3">
    <source>
        <dbReference type="Pfam" id="PF00294"/>
    </source>
</evidence>
<dbReference type="GO" id="GO:0016301">
    <property type="term" value="F:kinase activity"/>
    <property type="evidence" value="ECO:0007669"/>
    <property type="project" value="UniProtKB-KW"/>
</dbReference>
<dbReference type="PANTHER" id="PTHR10584">
    <property type="entry name" value="SUGAR KINASE"/>
    <property type="match status" value="1"/>
</dbReference>
<dbReference type="PANTHER" id="PTHR10584:SF167">
    <property type="entry name" value="PFKB DOMAIN PROTEIN"/>
    <property type="match status" value="1"/>
</dbReference>
<evidence type="ECO:0000313" key="5">
    <source>
        <dbReference type="Proteomes" id="UP001500192"/>
    </source>
</evidence>
<accession>A0ABP9QM91</accession>
<organism evidence="4 5">
    <name type="scientific">Amycolatopsis dongchuanensis</name>
    <dbReference type="NCBI Taxonomy" id="1070866"/>
    <lineage>
        <taxon>Bacteria</taxon>
        <taxon>Bacillati</taxon>
        <taxon>Actinomycetota</taxon>
        <taxon>Actinomycetes</taxon>
        <taxon>Pseudonocardiales</taxon>
        <taxon>Pseudonocardiaceae</taxon>
        <taxon>Amycolatopsis</taxon>
    </lineage>
</organism>
<dbReference type="InterPro" id="IPR011611">
    <property type="entry name" value="PfkB_dom"/>
</dbReference>
<dbReference type="Proteomes" id="UP001500192">
    <property type="component" value="Unassembled WGS sequence"/>
</dbReference>
<comment type="caution">
    <text evidence="4">The sequence shown here is derived from an EMBL/GenBank/DDBJ whole genome shotgun (WGS) entry which is preliminary data.</text>
</comment>
<keyword evidence="1" id="KW-0808">Transferase</keyword>
<feature type="domain" description="Carbohydrate kinase PfkB" evidence="3">
    <location>
        <begin position="2"/>
        <end position="287"/>
    </location>
</feature>
<evidence type="ECO:0000256" key="2">
    <source>
        <dbReference type="ARBA" id="ARBA00022777"/>
    </source>
</evidence>